<evidence type="ECO:0000256" key="2">
    <source>
        <dbReference type="ARBA" id="ARBA00022500"/>
    </source>
</evidence>
<dbReference type="InterPro" id="IPR001789">
    <property type="entry name" value="Sig_transdc_resp-reg_receiver"/>
</dbReference>
<evidence type="ECO:0000256" key="1">
    <source>
        <dbReference type="ARBA" id="ARBA00022490"/>
    </source>
</evidence>
<dbReference type="Pfam" id="PF00072">
    <property type="entry name" value="Response_reg"/>
    <property type="match status" value="1"/>
</dbReference>
<dbReference type="PANTHER" id="PTHR42872">
    <property type="entry name" value="PROTEIN-GLUTAMATE METHYLESTERASE/PROTEIN-GLUTAMINE GLUTAMINASE"/>
    <property type="match status" value="1"/>
</dbReference>
<dbReference type="Gene3D" id="3.40.50.2300">
    <property type="match status" value="1"/>
</dbReference>
<evidence type="ECO:0000256" key="8">
    <source>
        <dbReference type="SAM" id="MobiDB-lite"/>
    </source>
</evidence>
<keyword evidence="5 7" id="KW-0597">Phosphoprotein</keyword>
<dbReference type="EC" id="3.5.1.44" evidence="5"/>
<dbReference type="PROSITE" id="PS50122">
    <property type="entry name" value="CHEB"/>
    <property type="match status" value="1"/>
</dbReference>
<comment type="caution">
    <text evidence="11">The sequence shown here is derived from an EMBL/GenBank/DDBJ whole genome shotgun (WGS) entry which is preliminary data.</text>
</comment>
<accession>A0A7X1KCC0</accession>
<keyword evidence="12" id="KW-1185">Reference proteome</keyword>
<protein>
    <recommendedName>
        <fullName evidence="5">Protein-glutamate methylesterase/protein-glutamine glutaminase</fullName>
        <ecNumber evidence="5">3.1.1.61</ecNumber>
        <ecNumber evidence="5">3.5.1.44</ecNumber>
    </recommendedName>
</protein>
<dbReference type="NCBIfam" id="NF001965">
    <property type="entry name" value="PRK00742.1"/>
    <property type="match status" value="1"/>
</dbReference>
<dbReference type="Pfam" id="PF01339">
    <property type="entry name" value="CheB_methylest"/>
    <property type="match status" value="1"/>
</dbReference>
<dbReference type="GO" id="GO:0008168">
    <property type="term" value="F:methyltransferase activity"/>
    <property type="evidence" value="ECO:0007669"/>
    <property type="project" value="UniProtKB-KW"/>
</dbReference>
<feature type="active site" evidence="5 6">
    <location>
        <position position="194"/>
    </location>
</feature>
<name>A0A7X1KCC0_9SPHN</name>
<keyword evidence="1 5" id="KW-0963">Cytoplasm</keyword>
<feature type="modified residue" description="4-aspartylphosphate" evidence="5 7">
    <location>
        <position position="55"/>
    </location>
</feature>
<evidence type="ECO:0000256" key="5">
    <source>
        <dbReference type="HAMAP-Rule" id="MF_00099"/>
    </source>
</evidence>
<feature type="active site" evidence="5 6">
    <location>
        <position position="291"/>
    </location>
</feature>
<proteinExistence type="inferred from homology"/>
<dbReference type="GO" id="GO:0050568">
    <property type="term" value="F:protein-glutamine glutaminase activity"/>
    <property type="evidence" value="ECO:0007669"/>
    <property type="project" value="UniProtKB-UniRule"/>
</dbReference>
<dbReference type="GO" id="GO:0005737">
    <property type="term" value="C:cytoplasm"/>
    <property type="evidence" value="ECO:0007669"/>
    <property type="project" value="UniProtKB-SubCell"/>
</dbReference>
<dbReference type="SUPFAM" id="SSF52738">
    <property type="entry name" value="Methylesterase CheB, C-terminal domain"/>
    <property type="match status" value="1"/>
</dbReference>
<dbReference type="EC" id="3.1.1.61" evidence="5"/>
<keyword evidence="3 5" id="KW-0378">Hydrolase</keyword>
<comment type="subcellular location">
    <subcellularLocation>
        <location evidence="5">Cytoplasm</location>
    </subcellularLocation>
</comment>
<keyword evidence="11" id="KW-0808">Transferase</keyword>
<dbReference type="CDD" id="cd16432">
    <property type="entry name" value="CheB_Rec"/>
    <property type="match status" value="1"/>
</dbReference>
<comment type="function">
    <text evidence="5">Involved in chemotaxis. Part of a chemotaxis signal transduction system that modulates chemotaxis in response to various stimuli. Catalyzes the demethylation of specific methylglutamate residues introduced into the chemoreceptors (methyl-accepting chemotaxis proteins or MCP) by CheR. Also mediates the irreversible deamidation of specific glutamine residues to glutamic acid.</text>
</comment>
<dbReference type="InterPro" id="IPR008248">
    <property type="entry name" value="CheB-like"/>
</dbReference>
<dbReference type="Gene3D" id="3.40.50.180">
    <property type="entry name" value="Methylesterase CheB, C-terminal domain"/>
    <property type="match status" value="1"/>
</dbReference>
<evidence type="ECO:0000259" key="9">
    <source>
        <dbReference type="PROSITE" id="PS50110"/>
    </source>
</evidence>
<dbReference type="CDD" id="cd17541">
    <property type="entry name" value="REC_CheB-like"/>
    <property type="match status" value="1"/>
</dbReference>
<feature type="active site" evidence="5 6">
    <location>
        <position position="168"/>
    </location>
</feature>
<dbReference type="PANTHER" id="PTHR42872:SF6">
    <property type="entry name" value="PROTEIN-GLUTAMATE METHYLESTERASE_PROTEIN-GLUTAMINE GLUTAMINASE"/>
    <property type="match status" value="1"/>
</dbReference>
<reference evidence="11 12" key="1">
    <citation type="submission" date="2020-08" db="EMBL/GenBank/DDBJ databases">
        <title>The genome sequence of Novosphingobium flavum 4Y4.</title>
        <authorList>
            <person name="Liu Y."/>
        </authorList>
    </citation>
    <scope>NUCLEOTIDE SEQUENCE [LARGE SCALE GENOMIC DNA]</scope>
    <source>
        <strain evidence="11 12">4Y4</strain>
    </source>
</reference>
<dbReference type="InterPro" id="IPR011006">
    <property type="entry name" value="CheY-like_superfamily"/>
</dbReference>
<feature type="domain" description="CheB-type methylesterase" evidence="10">
    <location>
        <begin position="159"/>
        <end position="347"/>
    </location>
</feature>
<comment type="PTM">
    <text evidence="5">Phosphorylated by CheA. Phosphorylation of the N-terminal regulatory domain activates the methylesterase activity.</text>
</comment>
<comment type="similarity">
    <text evidence="5">Belongs to the CheB family.</text>
</comment>
<dbReference type="InterPro" id="IPR035909">
    <property type="entry name" value="CheB_C"/>
</dbReference>
<dbReference type="GO" id="GO:0032259">
    <property type="term" value="P:methylation"/>
    <property type="evidence" value="ECO:0007669"/>
    <property type="project" value="UniProtKB-KW"/>
</dbReference>
<dbReference type="SUPFAM" id="SSF52172">
    <property type="entry name" value="CheY-like"/>
    <property type="match status" value="1"/>
</dbReference>
<comment type="domain">
    <text evidence="5">Contains a C-terminal catalytic domain, and an N-terminal region which modulates catalytic activity.</text>
</comment>
<organism evidence="11 12">
    <name type="scientific">Novosphingobium aerophilum</name>
    <dbReference type="NCBI Taxonomy" id="2839843"/>
    <lineage>
        <taxon>Bacteria</taxon>
        <taxon>Pseudomonadati</taxon>
        <taxon>Pseudomonadota</taxon>
        <taxon>Alphaproteobacteria</taxon>
        <taxon>Sphingomonadales</taxon>
        <taxon>Sphingomonadaceae</taxon>
        <taxon>Novosphingobium</taxon>
    </lineage>
</organism>
<dbReference type="PROSITE" id="PS50110">
    <property type="entry name" value="RESPONSE_REGULATORY"/>
    <property type="match status" value="1"/>
</dbReference>
<keyword evidence="11" id="KW-0489">Methyltransferase</keyword>
<dbReference type="HAMAP" id="MF_00099">
    <property type="entry name" value="CheB_chemtxs"/>
    <property type="match status" value="1"/>
</dbReference>
<feature type="region of interest" description="Disordered" evidence="8">
    <location>
        <begin position="133"/>
        <end position="154"/>
    </location>
</feature>
<evidence type="ECO:0000259" key="10">
    <source>
        <dbReference type="PROSITE" id="PS50122"/>
    </source>
</evidence>
<evidence type="ECO:0000256" key="6">
    <source>
        <dbReference type="PROSITE-ProRule" id="PRU00050"/>
    </source>
</evidence>
<evidence type="ECO:0000313" key="12">
    <source>
        <dbReference type="Proteomes" id="UP000520156"/>
    </source>
</evidence>
<dbReference type="AlphaFoldDB" id="A0A7X1KCC0"/>
<sequence>MTIRVVVVEDSPTMRAILMARLSEEPDIKVVATAANAAEGRELIRQFDPDVVTLDIEMPGMNGLDFLDKIMALRPTPVIIISGATQEGAATTAEALARGAVACYAKAQGGSAFKDGRLADMIREASQVRFQRPAVAPRPAAPAPAPVSNVTAMPRRSGPPSLVAIGSSTGGVEALHAVLSAFPIDCPPTVIVQHVNARFAPSIAQSLDQACPPRVLIAEPDMPLRPGHVYLAPGDDRHLTVSGTSSGFHARLRPGQPISGHMPSVDALFLSVAERVGAAAAGILLTGMGSDGAQGLLAMHRAGALTIAQDEATCTVFGMPRAAIALGAAGVVAPLTSIPAQIFRMAA</sequence>
<evidence type="ECO:0000256" key="3">
    <source>
        <dbReference type="ARBA" id="ARBA00022801"/>
    </source>
</evidence>
<feature type="domain" description="Response regulatory" evidence="9">
    <location>
        <begin position="4"/>
        <end position="121"/>
    </location>
</feature>
<evidence type="ECO:0000256" key="7">
    <source>
        <dbReference type="PROSITE-ProRule" id="PRU00169"/>
    </source>
</evidence>
<evidence type="ECO:0000256" key="4">
    <source>
        <dbReference type="ARBA" id="ARBA00048267"/>
    </source>
</evidence>
<dbReference type="GO" id="GO:0008984">
    <property type="term" value="F:protein-glutamate methylesterase activity"/>
    <property type="evidence" value="ECO:0007669"/>
    <property type="project" value="UniProtKB-UniRule"/>
</dbReference>
<dbReference type="RefSeq" id="WP_185683565.1">
    <property type="nucleotide sequence ID" value="NZ_JACLAU010000015.1"/>
</dbReference>
<dbReference type="InterPro" id="IPR000673">
    <property type="entry name" value="Sig_transdc_resp-reg_Me-estase"/>
</dbReference>
<comment type="catalytic activity">
    <reaction evidence="4 5">
        <text>[protein]-L-glutamate 5-O-methyl ester + H2O = L-glutamyl-[protein] + methanol + H(+)</text>
        <dbReference type="Rhea" id="RHEA:23236"/>
        <dbReference type="Rhea" id="RHEA-COMP:10208"/>
        <dbReference type="Rhea" id="RHEA-COMP:10311"/>
        <dbReference type="ChEBI" id="CHEBI:15377"/>
        <dbReference type="ChEBI" id="CHEBI:15378"/>
        <dbReference type="ChEBI" id="CHEBI:17790"/>
        <dbReference type="ChEBI" id="CHEBI:29973"/>
        <dbReference type="ChEBI" id="CHEBI:82795"/>
        <dbReference type="EC" id="3.1.1.61"/>
    </reaction>
</comment>
<dbReference type="SMART" id="SM00448">
    <property type="entry name" value="REC"/>
    <property type="match status" value="1"/>
</dbReference>
<dbReference type="Proteomes" id="UP000520156">
    <property type="component" value="Unassembled WGS sequence"/>
</dbReference>
<comment type="catalytic activity">
    <reaction evidence="5">
        <text>L-glutaminyl-[protein] + H2O = L-glutamyl-[protein] + NH4(+)</text>
        <dbReference type="Rhea" id="RHEA:16441"/>
        <dbReference type="Rhea" id="RHEA-COMP:10207"/>
        <dbReference type="Rhea" id="RHEA-COMP:10208"/>
        <dbReference type="ChEBI" id="CHEBI:15377"/>
        <dbReference type="ChEBI" id="CHEBI:28938"/>
        <dbReference type="ChEBI" id="CHEBI:29973"/>
        <dbReference type="ChEBI" id="CHEBI:30011"/>
        <dbReference type="EC" id="3.5.1.44"/>
    </reaction>
</comment>
<dbReference type="PIRSF" id="PIRSF000876">
    <property type="entry name" value="RR_chemtxs_CheB"/>
    <property type="match status" value="1"/>
</dbReference>
<keyword evidence="2 5" id="KW-0145">Chemotaxis</keyword>
<evidence type="ECO:0000313" key="11">
    <source>
        <dbReference type="EMBL" id="MBC2652146.1"/>
    </source>
</evidence>
<dbReference type="GO" id="GO:0000156">
    <property type="term" value="F:phosphorelay response regulator activity"/>
    <property type="evidence" value="ECO:0007669"/>
    <property type="project" value="InterPro"/>
</dbReference>
<dbReference type="EMBL" id="JACLAU010000015">
    <property type="protein sequence ID" value="MBC2652146.1"/>
    <property type="molecule type" value="Genomic_DNA"/>
</dbReference>
<gene>
    <name evidence="5 11" type="primary">cheB</name>
    <name evidence="11" type="ORF">H7F49_10555</name>
</gene>
<dbReference type="GO" id="GO:0006935">
    <property type="term" value="P:chemotaxis"/>
    <property type="evidence" value="ECO:0007669"/>
    <property type="project" value="UniProtKB-UniRule"/>
</dbReference>